<feature type="binding site" evidence="8">
    <location>
        <begin position="189"/>
        <end position="193"/>
    </location>
    <ligand>
        <name>ATP</name>
        <dbReference type="ChEBI" id="CHEBI:30616"/>
    </ligand>
</feature>
<evidence type="ECO:0000256" key="9">
    <source>
        <dbReference type="RuleBase" id="RU363036"/>
    </source>
</evidence>
<dbReference type="CDD" id="cd00806">
    <property type="entry name" value="TrpRS_core"/>
    <property type="match status" value="1"/>
</dbReference>
<evidence type="ECO:0000256" key="3">
    <source>
        <dbReference type="ARBA" id="ARBA00022741"/>
    </source>
</evidence>
<comment type="subunit">
    <text evidence="8">Homodimer.</text>
</comment>
<dbReference type="InterPro" id="IPR001412">
    <property type="entry name" value="aa-tRNA-synth_I_CS"/>
</dbReference>
<dbReference type="PANTHER" id="PTHR43766:SF1">
    <property type="entry name" value="TRYPTOPHAN--TRNA LIGASE, MITOCHONDRIAL"/>
    <property type="match status" value="1"/>
</dbReference>
<keyword evidence="8" id="KW-0963">Cytoplasm</keyword>
<keyword evidence="4 8" id="KW-0067">ATP-binding</keyword>
<dbReference type="NCBIfam" id="TIGR00233">
    <property type="entry name" value="trpS"/>
    <property type="match status" value="1"/>
</dbReference>
<dbReference type="FunFam" id="1.10.240.10:FF:000005">
    <property type="entry name" value="Tryptophan--tRNA ligase"/>
    <property type="match status" value="1"/>
</dbReference>
<reference evidence="10" key="1">
    <citation type="journal article" date="2015" name="PeerJ">
        <title>First genomic representation of candidate bacterial phylum KSB3 points to enhanced environmental sensing as a trigger of wastewater bulking.</title>
        <authorList>
            <person name="Sekiguchi Y."/>
            <person name="Ohashi A."/>
            <person name="Parks D.H."/>
            <person name="Yamauchi T."/>
            <person name="Tyson G.W."/>
            <person name="Hugenholtz P."/>
        </authorList>
    </citation>
    <scope>NUCLEOTIDE SEQUENCE [LARGE SCALE GENOMIC DNA]</scope>
</reference>
<dbReference type="InterPro" id="IPR002305">
    <property type="entry name" value="aa-tRNA-synth_Ic"/>
</dbReference>
<evidence type="ECO:0000313" key="10">
    <source>
        <dbReference type="EMBL" id="GAK60452.1"/>
    </source>
</evidence>
<name>A0A081C797_VECG1</name>
<sequence>MRILSGIQPSGELHIGNYFGMMKRMIEYQENHELFCFLVNYHALTTVFEPERLRRKTLEAASDFLALGIDPEKSIFWVQSDVPEVTELTWLLSNVTSMGLLERCHAYKEKISRGITPNHGIFAYPVLMAADILMYGANKVPVGKDQKQHVEVARDIAIRFNSTYGETFVVPEEEIPEEVATIPGLDGQKMSKSYDNTIPIFCKEKELRKRIMSIKTDSTPVDQSKDPDKSALYEIYALFLDKQERAVLRDRFLTPGLQYGVVKQELFARVWEFFKPYRDKRDEYLQRPDTVRDILRYGAKKARAIGSEYLMKARHNVGVDY</sequence>
<evidence type="ECO:0000256" key="4">
    <source>
        <dbReference type="ARBA" id="ARBA00022840"/>
    </source>
</evidence>
<organism evidence="10">
    <name type="scientific">Vecturithrix granuli</name>
    <dbReference type="NCBI Taxonomy" id="1499967"/>
    <lineage>
        <taxon>Bacteria</taxon>
        <taxon>Candidatus Moduliflexota</taxon>
        <taxon>Candidatus Vecturitrichia</taxon>
        <taxon>Candidatus Vecturitrichales</taxon>
        <taxon>Candidatus Vecturitrichaceae</taxon>
        <taxon>Candidatus Vecturithrix</taxon>
    </lineage>
</organism>
<dbReference type="PROSITE" id="PS00178">
    <property type="entry name" value="AA_TRNA_LIGASE_I"/>
    <property type="match status" value="1"/>
</dbReference>
<protein>
    <recommendedName>
        <fullName evidence="8">Tryptophan--tRNA ligase</fullName>
        <ecNumber evidence="8">6.1.1.2</ecNumber>
    </recommendedName>
    <alternativeName>
        <fullName evidence="8">Tryptophanyl-tRNA synthetase</fullName>
        <shortName evidence="8">TrpRS</shortName>
    </alternativeName>
</protein>
<evidence type="ECO:0000256" key="1">
    <source>
        <dbReference type="ARBA" id="ARBA00005594"/>
    </source>
</evidence>
<dbReference type="Gene3D" id="1.10.240.10">
    <property type="entry name" value="Tyrosyl-Transfer RNA Synthetase"/>
    <property type="match status" value="1"/>
</dbReference>
<feature type="binding site" evidence="8">
    <location>
        <begin position="143"/>
        <end position="145"/>
    </location>
    <ligand>
        <name>ATP</name>
        <dbReference type="ChEBI" id="CHEBI:30616"/>
    </ligand>
</feature>
<dbReference type="EMBL" id="DF820473">
    <property type="protein sequence ID" value="GAK60452.1"/>
    <property type="molecule type" value="Genomic_DNA"/>
</dbReference>
<feature type="binding site" evidence="8">
    <location>
        <position position="182"/>
    </location>
    <ligand>
        <name>ATP</name>
        <dbReference type="ChEBI" id="CHEBI:30616"/>
    </ligand>
</feature>
<gene>
    <name evidence="8" type="primary">trpS</name>
    <name evidence="10" type="ORF">U27_00349</name>
</gene>
<feature type="binding site" evidence="8">
    <location>
        <begin position="16"/>
        <end position="17"/>
    </location>
    <ligand>
        <name>ATP</name>
        <dbReference type="ChEBI" id="CHEBI:30616"/>
    </ligand>
</feature>
<feature type="binding site" evidence="8">
    <location>
        <position position="131"/>
    </location>
    <ligand>
        <name>L-tryptophan</name>
        <dbReference type="ChEBI" id="CHEBI:57912"/>
    </ligand>
</feature>
<dbReference type="InterPro" id="IPR050203">
    <property type="entry name" value="Trp-tRNA_synthetase"/>
</dbReference>
<dbReference type="GO" id="GO:0005524">
    <property type="term" value="F:ATP binding"/>
    <property type="evidence" value="ECO:0007669"/>
    <property type="project" value="UniProtKB-UniRule"/>
</dbReference>
<dbReference type="SUPFAM" id="SSF52374">
    <property type="entry name" value="Nucleotidylyl transferase"/>
    <property type="match status" value="1"/>
</dbReference>
<proteinExistence type="inferred from homology"/>
<dbReference type="HOGENOM" id="CLU_029244_5_0_0"/>
<feature type="short sequence motif" description="'KMSKS' region" evidence="8">
    <location>
        <begin position="189"/>
        <end position="193"/>
    </location>
</feature>
<dbReference type="PANTHER" id="PTHR43766">
    <property type="entry name" value="TRYPTOPHAN--TRNA LIGASE, MITOCHONDRIAL"/>
    <property type="match status" value="1"/>
</dbReference>
<dbReference type="GO" id="GO:0006436">
    <property type="term" value="P:tryptophanyl-tRNA aminoacylation"/>
    <property type="evidence" value="ECO:0007669"/>
    <property type="project" value="UniProtKB-UniRule"/>
</dbReference>
<feature type="short sequence motif" description="'HIGH' region" evidence="8">
    <location>
        <begin position="9"/>
        <end position="17"/>
    </location>
</feature>
<keyword evidence="11" id="KW-1185">Reference proteome</keyword>
<accession>A0A081C797</accession>
<evidence type="ECO:0000256" key="8">
    <source>
        <dbReference type="HAMAP-Rule" id="MF_00140"/>
    </source>
</evidence>
<keyword evidence="5 8" id="KW-0648">Protein biosynthesis</keyword>
<comment type="function">
    <text evidence="8">Catalyzes the attachment of tryptophan to tRNA(Trp).</text>
</comment>
<dbReference type="InterPro" id="IPR002306">
    <property type="entry name" value="Trp-tRNA-ligase"/>
</dbReference>
<keyword evidence="3 8" id="KW-0547">Nucleotide-binding</keyword>
<keyword evidence="6 8" id="KW-0030">Aminoacyl-tRNA synthetase</keyword>
<dbReference type="InterPro" id="IPR024109">
    <property type="entry name" value="Trp-tRNA-ligase_bac-type"/>
</dbReference>
<dbReference type="Pfam" id="PF00579">
    <property type="entry name" value="tRNA-synt_1b"/>
    <property type="match status" value="1"/>
</dbReference>
<evidence type="ECO:0000256" key="7">
    <source>
        <dbReference type="ARBA" id="ARBA00049929"/>
    </source>
</evidence>
<dbReference type="STRING" id="1499967.U27_00349"/>
<dbReference type="eggNOG" id="COG0180">
    <property type="taxonomic scope" value="Bacteria"/>
</dbReference>
<feature type="binding site" evidence="8">
    <location>
        <begin position="8"/>
        <end position="10"/>
    </location>
    <ligand>
        <name>ATP</name>
        <dbReference type="ChEBI" id="CHEBI:30616"/>
    </ligand>
</feature>
<dbReference type="EC" id="6.1.1.2" evidence="8"/>
<dbReference type="InterPro" id="IPR014729">
    <property type="entry name" value="Rossmann-like_a/b/a_fold"/>
</dbReference>
<dbReference type="GO" id="GO:0004830">
    <property type="term" value="F:tryptophan-tRNA ligase activity"/>
    <property type="evidence" value="ECO:0007669"/>
    <property type="project" value="UniProtKB-UniRule"/>
</dbReference>
<dbReference type="Proteomes" id="UP000030661">
    <property type="component" value="Unassembled WGS sequence"/>
</dbReference>
<comment type="subcellular location">
    <subcellularLocation>
        <location evidence="8">Cytoplasm</location>
    </subcellularLocation>
</comment>
<evidence type="ECO:0000256" key="6">
    <source>
        <dbReference type="ARBA" id="ARBA00023146"/>
    </source>
</evidence>
<evidence type="ECO:0000256" key="2">
    <source>
        <dbReference type="ARBA" id="ARBA00022598"/>
    </source>
</evidence>
<dbReference type="HAMAP" id="MF_00140_B">
    <property type="entry name" value="Trp_tRNA_synth_B"/>
    <property type="match status" value="1"/>
</dbReference>
<keyword evidence="2 8" id="KW-0436">Ligase</keyword>
<dbReference type="Gene3D" id="3.40.50.620">
    <property type="entry name" value="HUPs"/>
    <property type="match status" value="1"/>
</dbReference>
<dbReference type="GO" id="GO:0005829">
    <property type="term" value="C:cytosol"/>
    <property type="evidence" value="ECO:0007669"/>
    <property type="project" value="TreeGrafter"/>
</dbReference>
<dbReference type="PRINTS" id="PR01039">
    <property type="entry name" value="TRNASYNTHTRP"/>
</dbReference>
<comment type="similarity">
    <text evidence="1 8 9">Belongs to the class-I aminoacyl-tRNA synthetase family.</text>
</comment>
<evidence type="ECO:0000313" key="11">
    <source>
        <dbReference type="Proteomes" id="UP000030661"/>
    </source>
</evidence>
<dbReference type="AlphaFoldDB" id="A0A081C797"/>
<evidence type="ECO:0000256" key="5">
    <source>
        <dbReference type="ARBA" id="ARBA00022917"/>
    </source>
</evidence>
<comment type="catalytic activity">
    <reaction evidence="7 8">
        <text>tRNA(Trp) + L-tryptophan + ATP = L-tryptophyl-tRNA(Trp) + AMP + diphosphate + H(+)</text>
        <dbReference type="Rhea" id="RHEA:24080"/>
        <dbReference type="Rhea" id="RHEA-COMP:9671"/>
        <dbReference type="Rhea" id="RHEA-COMP:9705"/>
        <dbReference type="ChEBI" id="CHEBI:15378"/>
        <dbReference type="ChEBI" id="CHEBI:30616"/>
        <dbReference type="ChEBI" id="CHEBI:33019"/>
        <dbReference type="ChEBI" id="CHEBI:57912"/>
        <dbReference type="ChEBI" id="CHEBI:78442"/>
        <dbReference type="ChEBI" id="CHEBI:78535"/>
        <dbReference type="ChEBI" id="CHEBI:456215"/>
        <dbReference type="EC" id="6.1.1.2"/>
    </reaction>
</comment>